<evidence type="ECO:0000313" key="2">
    <source>
        <dbReference type="Proteomes" id="UP001203297"/>
    </source>
</evidence>
<name>A0AAD4QRL9_9AGAM</name>
<gene>
    <name evidence="1" type="ORF">B0F90DRAFT_745563</name>
</gene>
<proteinExistence type="predicted"/>
<keyword evidence="2" id="KW-1185">Reference proteome</keyword>
<comment type="caution">
    <text evidence="1">The sequence shown here is derived from an EMBL/GenBank/DDBJ whole genome shotgun (WGS) entry which is preliminary data.</text>
</comment>
<accession>A0AAD4QRL9</accession>
<evidence type="ECO:0000313" key="1">
    <source>
        <dbReference type="EMBL" id="KAI0306405.1"/>
    </source>
</evidence>
<dbReference type="Proteomes" id="UP001203297">
    <property type="component" value="Unassembled WGS sequence"/>
</dbReference>
<organism evidence="1 2">
    <name type="scientific">Multifurca ochricompacta</name>
    <dbReference type="NCBI Taxonomy" id="376703"/>
    <lineage>
        <taxon>Eukaryota</taxon>
        <taxon>Fungi</taxon>
        <taxon>Dikarya</taxon>
        <taxon>Basidiomycota</taxon>
        <taxon>Agaricomycotina</taxon>
        <taxon>Agaricomycetes</taxon>
        <taxon>Russulales</taxon>
        <taxon>Russulaceae</taxon>
        <taxon>Multifurca</taxon>
    </lineage>
</organism>
<sequence length="438" mass="48782">MAVKLEINPLSPSLDLLGPPDQSSAYSLSGHISISLTSSHSLFERRHAIRILLQSLVVTFEGQAELVTQETGYSALRLCSISKELVPKTTVELTNEGHEDGDRPCTWHVMFDLPIPGWLPASDLYGDCRQGYSGTQYNLYASMKFTNSEESCGPSWLSALCTQFSSKNKIVYAEACRITLNRFALPPRSVSYPPTFYSITPNGEAPRPEGNPYPIPADIVSKIELFASIPEHVNVDEDKFPFTLIVSGTTANREIQCLCECVCGVLSSPFLKDQPPNRPLRGAHPVHALYEIGLLARPNHLTLDDVHSLLPGYKRVDVPLNRADHARKCAEGLHPTRWFTMEALIPFTQTLTERKHENLEWAGTPRLRVTSRGPFFNVKHSMRVVVALSYDDADGNLQPPPFCPLASLLNSFASVAWRAPFPRFPSRFPSVYLRPILP</sequence>
<dbReference type="EMBL" id="WTXG01000003">
    <property type="protein sequence ID" value="KAI0306405.1"/>
    <property type="molecule type" value="Genomic_DNA"/>
</dbReference>
<dbReference type="AlphaFoldDB" id="A0AAD4QRL9"/>
<reference evidence="1" key="1">
    <citation type="journal article" date="2022" name="New Phytol.">
        <title>Evolutionary transition to the ectomycorrhizal habit in the genomes of a hyperdiverse lineage of mushroom-forming fungi.</title>
        <authorList>
            <person name="Looney B."/>
            <person name="Miyauchi S."/>
            <person name="Morin E."/>
            <person name="Drula E."/>
            <person name="Courty P.E."/>
            <person name="Kohler A."/>
            <person name="Kuo A."/>
            <person name="LaButti K."/>
            <person name="Pangilinan J."/>
            <person name="Lipzen A."/>
            <person name="Riley R."/>
            <person name="Andreopoulos W."/>
            <person name="He G."/>
            <person name="Johnson J."/>
            <person name="Nolan M."/>
            <person name="Tritt A."/>
            <person name="Barry K.W."/>
            <person name="Grigoriev I.V."/>
            <person name="Nagy L.G."/>
            <person name="Hibbett D."/>
            <person name="Henrissat B."/>
            <person name="Matheny P.B."/>
            <person name="Labbe J."/>
            <person name="Martin F.M."/>
        </authorList>
    </citation>
    <scope>NUCLEOTIDE SEQUENCE</scope>
    <source>
        <strain evidence="1">BPL690</strain>
    </source>
</reference>
<protein>
    <submittedName>
        <fullName evidence="1">Uncharacterized protein</fullName>
    </submittedName>
</protein>